<proteinExistence type="inferred from homology"/>
<organism evidence="5 6">
    <name type="scientific">Rhynchospora pubera</name>
    <dbReference type="NCBI Taxonomy" id="906938"/>
    <lineage>
        <taxon>Eukaryota</taxon>
        <taxon>Viridiplantae</taxon>
        <taxon>Streptophyta</taxon>
        <taxon>Embryophyta</taxon>
        <taxon>Tracheophyta</taxon>
        <taxon>Spermatophyta</taxon>
        <taxon>Magnoliopsida</taxon>
        <taxon>Liliopsida</taxon>
        <taxon>Poales</taxon>
        <taxon>Cyperaceae</taxon>
        <taxon>Cyperoideae</taxon>
        <taxon>Rhynchosporeae</taxon>
        <taxon>Rhynchospora</taxon>
    </lineage>
</organism>
<dbReference type="EMBL" id="JAMFTS010000003">
    <property type="protein sequence ID" value="KAJ4770478.1"/>
    <property type="molecule type" value="Genomic_DNA"/>
</dbReference>
<dbReference type="InterPro" id="IPR045005">
    <property type="entry name" value="BPM1-6"/>
</dbReference>
<feature type="domain" description="MATH" evidence="4">
    <location>
        <begin position="22"/>
        <end position="150"/>
    </location>
</feature>
<evidence type="ECO:0000259" key="3">
    <source>
        <dbReference type="PROSITE" id="PS50097"/>
    </source>
</evidence>
<dbReference type="InterPro" id="IPR011333">
    <property type="entry name" value="SKP1/BTB/POZ_sf"/>
</dbReference>
<dbReference type="Gene3D" id="3.30.710.10">
    <property type="entry name" value="Potassium Channel Kv1.1, Chain A"/>
    <property type="match status" value="1"/>
</dbReference>
<dbReference type="SMART" id="SM00225">
    <property type="entry name" value="BTB"/>
    <property type="match status" value="1"/>
</dbReference>
<dbReference type="PANTHER" id="PTHR26379:SF187">
    <property type="entry name" value="OS07G0655300 PROTEIN"/>
    <property type="match status" value="1"/>
</dbReference>
<name>A0AAV8DW52_9POAL</name>
<dbReference type="SUPFAM" id="SSF54695">
    <property type="entry name" value="POZ domain"/>
    <property type="match status" value="1"/>
</dbReference>
<evidence type="ECO:0000313" key="5">
    <source>
        <dbReference type="EMBL" id="KAJ4770478.1"/>
    </source>
</evidence>
<keyword evidence="6" id="KW-1185">Reference proteome</keyword>
<dbReference type="InterPro" id="IPR008974">
    <property type="entry name" value="TRAF-like"/>
</dbReference>
<dbReference type="PROSITE" id="PS50144">
    <property type="entry name" value="MATH"/>
    <property type="match status" value="1"/>
</dbReference>
<dbReference type="AlphaFoldDB" id="A0AAV8DW52"/>
<dbReference type="InterPro" id="IPR056423">
    <property type="entry name" value="BACK_BPM_SPOP"/>
</dbReference>
<dbReference type="Pfam" id="PF00651">
    <property type="entry name" value="BTB"/>
    <property type="match status" value="1"/>
</dbReference>
<evidence type="ECO:0000313" key="6">
    <source>
        <dbReference type="Proteomes" id="UP001140206"/>
    </source>
</evidence>
<evidence type="ECO:0000259" key="4">
    <source>
        <dbReference type="PROSITE" id="PS50144"/>
    </source>
</evidence>
<dbReference type="GO" id="GO:0016567">
    <property type="term" value="P:protein ubiquitination"/>
    <property type="evidence" value="ECO:0007669"/>
    <property type="project" value="InterPro"/>
</dbReference>
<sequence length="364" mass="41231">MLDQVRLKMATSQSHSLVGLIKSSSNHIEFNYSESKHLPVNEFVTSPCICVGGYNWALEFFPRGLDSDEENKGTHVFLFLNLLSEMKDVSAEYSFNILDKTGKYLPLLKPIVQIFSSNSNSSDSKGCSISRDKLEARFCKDGMLVISFSIKVLSAPSEFLDQSSWLHHDVKKLWDRGERFDVTFEVEGEKISAHRFMLAARSPVFETELYGPMAEAKSSCIKIKDMKAEVFDALLRFVYTDNYDNFEKVLSIELVQDLFLAADRYALEKLQVLCQQRLWGALSVDTVLSTLIVAERLSSAWLKEKCLEFASMPENFTELALTEEYVQMVQSFPSLLIELRQQIQGSSGSKKQRISFAPVDVVIG</sequence>
<dbReference type="Pfam" id="PF22486">
    <property type="entry name" value="MATH_2"/>
    <property type="match status" value="1"/>
</dbReference>
<dbReference type="Gene3D" id="1.25.40.420">
    <property type="match status" value="1"/>
</dbReference>
<gene>
    <name evidence="5" type="ORF">LUZ62_054735</name>
</gene>
<comment type="caution">
    <text evidence="5">The sequence shown here is derived from an EMBL/GenBank/DDBJ whole genome shotgun (WGS) entry which is preliminary data.</text>
</comment>
<comment type="pathway">
    <text evidence="1">Protein modification; protein ubiquitination.</text>
</comment>
<feature type="domain" description="BTB" evidence="3">
    <location>
        <begin position="180"/>
        <end position="247"/>
    </location>
</feature>
<dbReference type="InterPro" id="IPR000210">
    <property type="entry name" value="BTB/POZ_dom"/>
</dbReference>
<reference evidence="5" key="1">
    <citation type="submission" date="2022-08" db="EMBL/GenBank/DDBJ databases">
        <authorList>
            <person name="Marques A."/>
        </authorList>
    </citation>
    <scope>NUCLEOTIDE SEQUENCE</scope>
    <source>
        <strain evidence="5">RhyPub2mFocal</strain>
        <tissue evidence="5">Leaves</tissue>
    </source>
</reference>
<dbReference type="Proteomes" id="UP001140206">
    <property type="component" value="Chromosome 3"/>
</dbReference>
<dbReference type="Pfam" id="PF24570">
    <property type="entry name" value="BACK_BPM_SPOP"/>
    <property type="match status" value="1"/>
</dbReference>
<dbReference type="Gene3D" id="2.60.210.10">
    <property type="entry name" value="Apoptosis, Tumor Necrosis Factor Receptor Associated Protein 2, Chain A"/>
    <property type="match status" value="1"/>
</dbReference>
<dbReference type="PROSITE" id="PS50097">
    <property type="entry name" value="BTB"/>
    <property type="match status" value="1"/>
</dbReference>
<evidence type="ECO:0000256" key="1">
    <source>
        <dbReference type="ARBA" id="ARBA00004906"/>
    </source>
</evidence>
<dbReference type="InterPro" id="IPR002083">
    <property type="entry name" value="MATH/TRAF_dom"/>
</dbReference>
<evidence type="ECO:0000256" key="2">
    <source>
        <dbReference type="ARBA" id="ARBA00010846"/>
    </source>
</evidence>
<accession>A0AAV8DW52</accession>
<dbReference type="CDD" id="cd00121">
    <property type="entry name" value="MATH"/>
    <property type="match status" value="1"/>
</dbReference>
<protein>
    <submittedName>
        <fullName evidence="5">BTB/POZ and MATH domain-containing protein 2</fullName>
    </submittedName>
</protein>
<comment type="similarity">
    <text evidence="2">Belongs to the Tdpoz family.</text>
</comment>
<dbReference type="SUPFAM" id="SSF49599">
    <property type="entry name" value="TRAF domain-like"/>
    <property type="match status" value="1"/>
</dbReference>
<dbReference type="PANTHER" id="PTHR26379">
    <property type="entry name" value="BTB/POZ AND MATH DOMAIN-CONTAINING PROTEIN 1"/>
    <property type="match status" value="1"/>
</dbReference>